<dbReference type="EMBL" id="SJOL01008950">
    <property type="protein sequence ID" value="TGZ59227.1"/>
    <property type="molecule type" value="Genomic_DNA"/>
</dbReference>
<evidence type="ECO:0000313" key="4">
    <source>
        <dbReference type="Proteomes" id="UP000308267"/>
    </source>
</evidence>
<comment type="caution">
    <text evidence="3">The sequence shown here is derived from an EMBL/GenBank/DDBJ whole genome shotgun (WGS) entry which is preliminary data.</text>
</comment>
<organism evidence="3 4">
    <name type="scientific">Opisthorchis felineus</name>
    <dbReference type="NCBI Taxonomy" id="147828"/>
    <lineage>
        <taxon>Eukaryota</taxon>
        <taxon>Metazoa</taxon>
        <taxon>Spiralia</taxon>
        <taxon>Lophotrochozoa</taxon>
        <taxon>Platyhelminthes</taxon>
        <taxon>Trematoda</taxon>
        <taxon>Digenea</taxon>
        <taxon>Opisthorchiida</taxon>
        <taxon>Opisthorchiata</taxon>
        <taxon>Opisthorchiidae</taxon>
        <taxon>Opisthorchis</taxon>
    </lineage>
</organism>
<dbReference type="Proteomes" id="UP000308267">
    <property type="component" value="Unassembled WGS sequence"/>
</dbReference>
<sequence length="510" mass="59295">MLSELDTDRSATHSRSPTCDSMSRSNQPPSMSSLSLPQPKQREVQMREIDELEKSECSHESLPVMHVLTCTGQLTHQRICRMRSNTSLQCIQTDRRSNTQHFNKADIIHMLRGKETEIETLLEEMAIDQSQRMETQDALSEAQTIIEELHDQLNEVRLRAAQCETDVENFKLKSLFLSKQGNDDKAAEQHLHDLCEQLDAEVKDLRKQLGQSGRVQISLENQNEYLKRQLQNHSRSRSASPSPSAEESGFADSQLSVPQHMLPLSQRQLHQHYEELQRRMVELEEKHREEINTYEQELDRLHAEIDSWKSKEQEWYNIHQTLLEQQEDFNEELKAKNKKIERLSRAKNKTPTGDSPNLSSSQKDDRDANHEGLIRRITEERDRWKSYACALVRTIVENCDEFVEKTSYDEPDLSTTAERRWYNYAIYLLEILLEMAPQRLTEMDVQLLRRRRSASCPPVSSNSIFDQGIEGPDILSAVNIRTTGTTNRLTLSERVARMARKPIFRAKVRQ</sequence>
<evidence type="ECO:0000256" key="2">
    <source>
        <dbReference type="SAM" id="MobiDB-lite"/>
    </source>
</evidence>
<keyword evidence="1" id="KW-0175">Coiled coil</keyword>
<proteinExistence type="predicted"/>
<feature type="region of interest" description="Disordered" evidence="2">
    <location>
        <begin position="228"/>
        <end position="253"/>
    </location>
</feature>
<reference evidence="3 4" key="1">
    <citation type="journal article" date="2019" name="BMC Genomics">
        <title>New insights from Opisthorchis felineus genome: update on genomics of the epidemiologically important liver flukes.</title>
        <authorList>
            <person name="Ershov N.I."/>
            <person name="Mordvinov V.A."/>
            <person name="Prokhortchouk E.B."/>
            <person name="Pakharukova M.Y."/>
            <person name="Gunbin K.V."/>
            <person name="Ustyantsev K."/>
            <person name="Genaev M.A."/>
            <person name="Blinov A.G."/>
            <person name="Mazur A."/>
            <person name="Boulygina E."/>
            <person name="Tsygankova S."/>
            <person name="Khrameeva E."/>
            <person name="Chekanov N."/>
            <person name="Fan G."/>
            <person name="Xiao A."/>
            <person name="Zhang H."/>
            <person name="Xu X."/>
            <person name="Yang H."/>
            <person name="Solovyev V."/>
            <person name="Lee S.M."/>
            <person name="Liu X."/>
            <person name="Afonnikov D.A."/>
            <person name="Skryabin K.G."/>
        </authorList>
    </citation>
    <scope>NUCLEOTIDE SEQUENCE [LARGE SCALE GENOMIC DNA]</scope>
    <source>
        <strain evidence="3">AK-0245</strain>
        <tissue evidence="3">Whole organism</tissue>
    </source>
</reference>
<feature type="region of interest" description="Disordered" evidence="2">
    <location>
        <begin position="340"/>
        <end position="369"/>
    </location>
</feature>
<accession>A0A4S2LFU4</accession>
<evidence type="ECO:0000313" key="3">
    <source>
        <dbReference type="EMBL" id="TGZ59227.1"/>
    </source>
</evidence>
<feature type="compositionally biased region" description="Polar residues" evidence="2">
    <location>
        <begin position="349"/>
        <end position="361"/>
    </location>
</feature>
<dbReference type="AlphaFoldDB" id="A0A4S2LFU4"/>
<dbReference type="OrthoDB" id="6242069at2759"/>
<feature type="compositionally biased region" description="Low complexity" evidence="2">
    <location>
        <begin position="21"/>
        <end position="39"/>
    </location>
</feature>
<protein>
    <submittedName>
        <fullName evidence="3">Uncharacterized protein</fullName>
    </submittedName>
</protein>
<keyword evidence="4" id="KW-1185">Reference proteome</keyword>
<evidence type="ECO:0000256" key="1">
    <source>
        <dbReference type="SAM" id="Coils"/>
    </source>
</evidence>
<feature type="coiled-coil region" evidence="1">
    <location>
        <begin position="132"/>
        <end position="208"/>
    </location>
</feature>
<name>A0A4S2LFU4_OPIFE</name>
<feature type="compositionally biased region" description="Low complexity" evidence="2">
    <location>
        <begin position="237"/>
        <end position="248"/>
    </location>
</feature>
<feature type="compositionally biased region" description="Basic and acidic residues" evidence="2">
    <location>
        <begin position="1"/>
        <end position="11"/>
    </location>
</feature>
<gene>
    <name evidence="3" type="ORF">CRM22_009192</name>
</gene>
<feature type="region of interest" description="Disordered" evidence="2">
    <location>
        <begin position="1"/>
        <end position="43"/>
    </location>
</feature>